<dbReference type="GO" id="GO:0005524">
    <property type="term" value="F:ATP binding"/>
    <property type="evidence" value="ECO:0007669"/>
    <property type="project" value="InterPro"/>
</dbReference>
<reference evidence="3" key="1">
    <citation type="journal article" date="2023" name="Mol. Phylogenet. Evol.">
        <title>Genome-scale phylogeny and comparative genomics of the fungal order Sordariales.</title>
        <authorList>
            <person name="Hensen N."/>
            <person name="Bonometti L."/>
            <person name="Westerberg I."/>
            <person name="Brannstrom I.O."/>
            <person name="Guillou S."/>
            <person name="Cros-Aarteil S."/>
            <person name="Calhoun S."/>
            <person name="Haridas S."/>
            <person name="Kuo A."/>
            <person name="Mondo S."/>
            <person name="Pangilinan J."/>
            <person name="Riley R."/>
            <person name="LaButti K."/>
            <person name="Andreopoulos B."/>
            <person name="Lipzen A."/>
            <person name="Chen C."/>
            <person name="Yan M."/>
            <person name="Daum C."/>
            <person name="Ng V."/>
            <person name="Clum A."/>
            <person name="Steindorff A."/>
            <person name="Ohm R.A."/>
            <person name="Martin F."/>
            <person name="Silar P."/>
            <person name="Natvig D.O."/>
            <person name="Lalanne C."/>
            <person name="Gautier V."/>
            <person name="Ament-Velasquez S.L."/>
            <person name="Kruys A."/>
            <person name="Hutchinson M.I."/>
            <person name="Powell A.J."/>
            <person name="Barry K."/>
            <person name="Miller A.N."/>
            <person name="Grigoriev I.V."/>
            <person name="Debuchy R."/>
            <person name="Gladieux P."/>
            <person name="Hiltunen Thoren M."/>
            <person name="Johannesson H."/>
        </authorList>
    </citation>
    <scope>NUCLEOTIDE SEQUENCE</scope>
    <source>
        <strain evidence="3">CBS 532.94</strain>
    </source>
</reference>
<dbReference type="InterPro" id="IPR010730">
    <property type="entry name" value="HET"/>
</dbReference>
<reference evidence="3" key="2">
    <citation type="submission" date="2023-05" db="EMBL/GenBank/DDBJ databases">
        <authorList>
            <consortium name="Lawrence Berkeley National Laboratory"/>
            <person name="Steindorff A."/>
            <person name="Hensen N."/>
            <person name="Bonometti L."/>
            <person name="Westerberg I."/>
            <person name="Brannstrom I.O."/>
            <person name="Guillou S."/>
            <person name="Cros-Aarteil S."/>
            <person name="Calhoun S."/>
            <person name="Haridas S."/>
            <person name="Kuo A."/>
            <person name="Mondo S."/>
            <person name="Pangilinan J."/>
            <person name="Riley R."/>
            <person name="Labutti K."/>
            <person name="Andreopoulos B."/>
            <person name="Lipzen A."/>
            <person name="Chen C."/>
            <person name="Yanf M."/>
            <person name="Daum C."/>
            <person name="Ng V."/>
            <person name="Clum A."/>
            <person name="Ohm R."/>
            <person name="Martin F."/>
            <person name="Silar P."/>
            <person name="Natvig D."/>
            <person name="Lalanne C."/>
            <person name="Gautier V."/>
            <person name="Ament-Velasquez S.L."/>
            <person name="Kruys A."/>
            <person name="Hutchinson M.I."/>
            <person name="Powell A.J."/>
            <person name="Barry K."/>
            <person name="Miller A.N."/>
            <person name="Grigoriev I.V."/>
            <person name="Debuchy R."/>
            <person name="Gladieux P."/>
            <person name="Thoren M.H."/>
            <person name="Johannesson H."/>
        </authorList>
    </citation>
    <scope>NUCLEOTIDE SEQUENCE</scope>
    <source>
        <strain evidence="3">CBS 532.94</strain>
    </source>
</reference>
<dbReference type="CDD" id="cd00180">
    <property type="entry name" value="PKc"/>
    <property type="match status" value="1"/>
</dbReference>
<dbReference type="InterPro" id="IPR000719">
    <property type="entry name" value="Prot_kinase_dom"/>
</dbReference>
<evidence type="ECO:0000313" key="3">
    <source>
        <dbReference type="EMBL" id="KAK4233569.1"/>
    </source>
</evidence>
<feature type="domain" description="Protein kinase" evidence="2">
    <location>
        <begin position="164"/>
        <end position="521"/>
    </location>
</feature>
<dbReference type="PANTHER" id="PTHR33112:SF10">
    <property type="entry name" value="TOL"/>
    <property type="match status" value="1"/>
</dbReference>
<accession>A0AAN7HA97</accession>
<feature type="region of interest" description="Disordered" evidence="1">
    <location>
        <begin position="700"/>
        <end position="752"/>
    </location>
</feature>
<keyword evidence="4" id="KW-1185">Reference proteome</keyword>
<evidence type="ECO:0000259" key="2">
    <source>
        <dbReference type="PROSITE" id="PS50011"/>
    </source>
</evidence>
<dbReference type="SUPFAM" id="SSF56112">
    <property type="entry name" value="Protein kinase-like (PK-like)"/>
    <property type="match status" value="1"/>
</dbReference>
<evidence type="ECO:0000256" key="1">
    <source>
        <dbReference type="SAM" id="MobiDB-lite"/>
    </source>
</evidence>
<feature type="compositionally biased region" description="Polar residues" evidence="1">
    <location>
        <begin position="564"/>
        <end position="579"/>
    </location>
</feature>
<organism evidence="3 4">
    <name type="scientific">Achaetomium macrosporum</name>
    <dbReference type="NCBI Taxonomy" id="79813"/>
    <lineage>
        <taxon>Eukaryota</taxon>
        <taxon>Fungi</taxon>
        <taxon>Dikarya</taxon>
        <taxon>Ascomycota</taxon>
        <taxon>Pezizomycotina</taxon>
        <taxon>Sordariomycetes</taxon>
        <taxon>Sordariomycetidae</taxon>
        <taxon>Sordariales</taxon>
        <taxon>Chaetomiaceae</taxon>
        <taxon>Achaetomium</taxon>
    </lineage>
</organism>
<feature type="region of interest" description="Disordered" evidence="1">
    <location>
        <begin position="564"/>
        <end position="592"/>
    </location>
</feature>
<comment type="caution">
    <text evidence="3">The sequence shown here is derived from an EMBL/GenBank/DDBJ whole genome shotgun (WGS) entry which is preliminary data.</text>
</comment>
<dbReference type="GO" id="GO:0004672">
    <property type="term" value="F:protein kinase activity"/>
    <property type="evidence" value="ECO:0007669"/>
    <property type="project" value="InterPro"/>
</dbReference>
<dbReference type="InterPro" id="IPR008271">
    <property type="entry name" value="Ser/Thr_kinase_AS"/>
</dbReference>
<dbReference type="PROSITE" id="PS50011">
    <property type="entry name" value="PROTEIN_KINASE_DOM"/>
    <property type="match status" value="1"/>
</dbReference>
<dbReference type="SMART" id="SM00220">
    <property type="entry name" value="S_TKc"/>
    <property type="match status" value="1"/>
</dbReference>
<gene>
    <name evidence="3" type="ORF">C8A03DRAFT_38710</name>
</gene>
<evidence type="ECO:0000313" key="4">
    <source>
        <dbReference type="Proteomes" id="UP001303760"/>
    </source>
</evidence>
<dbReference type="Gene3D" id="1.10.510.10">
    <property type="entry name" value="Transferase(Phosphotransferase) domain 1"/>
    <property type="match status" value="1"/>
</dbReference>
<dbReference type="PROSITE" id="PS00108">
    <property type="entry name" value="PROTEIN_KINASE_ST"/>
    <property type="match status" value="1"/>
</dbReference>
<protein>
    <recommendedName>
        <fullName evidence="2">Protein kinase domain-containing protein</fullName>
    </recommendedName>
</protein>
<proteinExistence type="predicted"/>
<dbReference type="PANTHER" id="PTHR33112">
    <property type="entry name" value="DOMAIN PROTEIN, PUTATIVE-RELATED"/>
    <property type="match status" value="1"/>
</dbReference>
<name>A0AAN7HA97_9PEZI</name>
<sequence>MASKSDNKPLYYRLEASMVSKHDLTRFLPKGQLKTVLSEAAVIRELEAGHYNLDQKDVKDFASFLSRSAPRTFATLCMGGHQHLVPLFRQAEFEDKNLPIDRNKLKEILEKVVEDASLDGQLLHSLPGVINSFSMNQWLFTAQSFHTDTFTYPELEHGMRLPFLNWDHPIYSGPFSTVWEKVLHKDHLTLGQRHRAMKFKVPMKKTDQGEEHPWLALKELKPATEAVRKITGTDKSEADILEIMNGLCHPHLLQTIAHYRWNDKEYFLFPWAEGGSLRKYWKETTPNPTPEYVEWLVVQMAGLADAISKLHARNCRHGDLKPDNILCFGRQNDATGNMPPERLVIADLGLARIHDFITALRENIATNTKAGTMMYSPPEYLQGGDAPWSRLFDIWSLGCIYLEFIVWLLRGSNGLLEFSRSVAPKDSERNTFYTIIGGYGTTEQKLAVHPAVTQCIDSILNDSRCGNSTALRRLVRLIADEMVVVALPPDGAADGREKAQAYEEMERRSSSELSQTAGPFTLRLQAATTIEPQDKTRVRATAGVVHSKLTKLLFEMKAGITAAMGNSTSPHETNQQLPTRPTPGTPADHRVRDSLNVPRNHEEQLVASLYRTRFVHHSQDVQLGFPNLPAPGSSLHMKLLSLWISACDRDHTCFRGPSGFFPTRVIDVGEPRLNQQFHNSVVRLVYQTGDIDRSSRYLALSHRWGPPPPPAPPGSNEENDMVRTTVKDDLIIPGQQQRDQQGQGQPVQEEERKERIIALSRLPRTFRDAVIVTRGLGFRYLWIDSLCIVQDDACDWHRESQLMEHVYSSAYCTIAAIRASGADDGFLAPSKGVVREERGVVVMRGEGEEGGEGESEFYVCEMLDDFDEHVGRSELQRRGWVLQERALSRRTIHFTERQTYWECGKGVRCETLTRMHNDKAAFLGDNNFPNYADAHSKGKRIKLIQGLYEQYSAMQLTYARDRPAAIRGLEARLVQTIGGPGGYGIFRRHMHRYLLWKRHGETGLKRITDFPPDERVPSWSWMAHNGEIKYIDVPGVSVEWDKNLTWPCSDSDPVPFRLEAPVRDVSQLRAEDITLDDGRPMTTQAPKCVVVGTIGGGANVSGGYAKYCYVLIVEPVAPPVDGSESGKVWQRLGVGRLKRRHIVFEPEGRGLDLNWIV</sequence>
<dbReference type="Proteomes" id="UP001303760">
    <property type="component" value="Unassembled WGS sequence"/>
</dbReference>
<dbReference type="Pfam" id="PF06985">
    <property type="entry name" value="HET"/>
    <property type="match status" value="1"/>
</dbReference>
<dbReference type="Pfam" id="PF00069">
    <property type="entry name" value="Pkinase"/>
    <property type="match status" value="1"/>
</dbReference>
<feature type="compositionally biased region" description="Low complexity" evidence="1">
    <location>
        <begin position="734"/>
        <end position="747"/>
    </location>
</feature>
<dbReference type="AlphaFoldDB" id="A0AAN7HA97"/>
<dbReference type="InterPro" id="IPR011009">
    <property type="entry name" value="Kinase-like_dom_sf"/>
</dbReference>
<dbReference type="EMBL" id="MU860523">
    <property type="protein sequence ID" value="KAK4233569.1"/>
    <property type="molecule type" value="Genomic_DNA"/>
</dbReference>